<evidence type="ECO:0000256" key="3">
    <source>
        <dbReference type="ARBA" id="ARBA00022840"/>
    </source>
</evidence>
<dbReference type="InterPro" id="IPR003439">
    <property type="entry name" value="ABC_transporter-like_ATP-bd"/>
</dbReference>
<evidence type="ECO:0000313" key="6">
    <source>
        <dbReference type="Proteomes" id="UP001499990"/>
    </source>
</evidence>
<dbReference type="RefSeq" id="WP_345042731.1">
    <property type="nucleotide sequence ID" value="NZ_BAAAYL010000001.1"/>
</dbReference>
<comment type="caution">
    <text evidence="5">The sequence shown here is derived from an EMBL/GenBank/DDBJ whole genome shotgun (WGS) entry which is preliminary data.</text>
</comment>
<dbReference type="Pfam" id="PF00005">
    <property type="entry name" value="ABC_tran"/>
    <property type="match status" value="1"/>
</dbReference>
<dbReference type="SMART" id="SM00382">
    <property type="entry name" value="AAA"/>
    <property type="match status" value="1"/>
</dbReference>
<keyword evidence="1" id="KW-0813">Transport</keyword>
<accession>A0ABP6SIZ4</accession>
<dbReference type="EMBL" id="BAAAYL010000001">
    <property type="protein sequence ID" value="GAA3378114.1"/>
    <property type="molecule type" value="Genomic_DNA"/>
</dbReference>
<keyword evidence="3 5" id="KW-0067">ATP-binding</keyword>
<feature type="domain" description="ABC transporter" evidence="4">
    <location>
        <begin position="23"/>
        <end position="244"/>
    </location>
</feature>
<evidence type="ECO:0000256" key="1">
    <source>
        <dbReference type="ARBA" id="ARBA00022448"/>
    </source>
</evidence>
<evidence type="ECO:0000256" key="2">
    <source>
        <dbReference type="ARBA" id="ARBA00022741"/>
    </source>
</evidence>
<sequence length="244" mass="25882">MAESTSAHTGTTVIEDRVDGPMVRVENLHRSYGSGAAAVHALRGVSFDVARGELVALKGRSGSGKTTLLNLVGGLDTPDEGRVTVDGTDLAGLDEDGILALRRDRIGFVFQSFGLIPILTAAENVGVPMRLRKVDSREREERVELLLALVGLADHAEQRPGELSGGQQQRVAIARALANRPALLIADEPTGQLDAETGLAVMELLRAVVRSEGVTALIATHDAQLLGLADRVLELHDGHIVEQS</sequence>
<dbReference type="GO" id="GO:0005524">
    <property type="term" value="F:ATP binding"/>
    <property type="evidence" value="ECO:0007669"/>
    <property type="project" value="UniProtKB-KW"/>
</dbReference>
<dbReference type="PANTHER" id="PTHR24220">
    <property type="entry name" value="IMPORT ATP-BINDING PROTEIN"/>
    <property type="match status" value="1"/>
</dbReference>
<dbReference type="Proteomes" id="UP001499990">
    <property type="component" value="Unassembled WGS sequence"/>
</dbReference>
<dbReference type="InterPro" id="IPR017911">
    <property type="entry name" value="MacB-like_ATP-bd"/>
</dbReference>
<gene>
    <name evidence="5" type="ORF">GCM10020367_56380</name>
</gene>
<dbReference type="CDD" id="cd03255">
    <property type="entry name" value="ABC_MJ0796_LolCDE_FtsE"/>
    <property type="match status" value="1"/>
</dbReference>
<reference evidence="6" key="1">
    <citation type="journal article" date="2019" name="Int. J. Syst. Evol. Microbiol.">
        <title>The Global Catalogue of Microorganisms (GCM) 10K type strain sequencing project: providing services to taxonomists for standard genome sequencing and annotation.</title>
        <authorList>
            <consortium name="The Broad Institute Genomics Platform"/>
            <consortium name="The Broad Institute Genome Sequencing Center for Infectious Disease"/>
            <person name="Wu L."/>
            <person name="Ma J."/>
        </authorList>
    </citation>
    <scope>NUCLEOTIDE SEQUENCE [LARGE SCALE GENOMIC DNA]</scope>
    <source>
        <strain evidence="6">JCM 9651</strain>
    </source>
</reference>
<organism evidence="5 6">
    <name type="scientific">Streptomyces sannanensis</name>
    <dbReference type="NCBI Taxonomy" id="285536"/>
    <lineage>
        <taxon>Bacteria</taxon>
        <taxon>Bacillati</taxon>
        <taxon>Actinomycetota</taxon>
        <taxon>Actinomycetes</taxon>
        <taxon>Kitasatosporales</taxon>
        <taxon>Streptomycetaceae</taxon>
        <taxon>Streptomyces</taxon>
    </lineage>
</organism>
<dbReference type="Gene3D" id="3.40.50.300">
    <property type="entry name" value="P-loop containing nucleotide triphosphate hydrolases"/>
    <property type="match status" value="1"/>
</dbReference>
<keyword evidence="2" id="KW-0547">Nucleotide-binding</keyword>
<proteinExistence type="predicted"/>
<evidence type="ECO:0000259" key="4">
    <source>
        <dbReference type="PROSITE" id="PS50893"/>
    </source>
</evidence>
<dbReference type="InterPro" id="IPR015854">
    <property type="entry name" value="ABC_transpr_LolD-like"/>
</dbReference>
<dbReference type="PANTHER" id="PTHR24220:SF685">
    <property type="entry name" value="ABC TRANSPORTER RELATED"/>
    <property type="match status" value="1"/>
</dbReference>
<dbReference type="SUPFAM" id="SSF52540">
    <property type="entry name" value="P-loop containing nucleoside triphosphate hydrolases"/>
    <property type="match status" value="1"/>
</dbReference>
<dbReference type="PROSITE" id="PS00211">
    <property type="entry name" value="ABC_TRANSPORTER_1"/>
    <property type="match status" value="1"/>
</dbReference>
<name>A0ABP6SIZ4_9ACTN</name>
<keyword evidence="6" id="KW-1185">Reference proteome</keyword>
<dbReference type="InterPro" id="IPR027417">
    <property type="entry name" value="P-loop_NTPase"/>
</dbReference>
<dbReference type="InterPro" id="IPR003593">
    <property type="entry name" value="AAA+_ATPase"/>
</dbReference>
<protein>
    <submittedName>
        <fullName evidence="5">ABC transporter ATP-binding protein</fullName>
    </submittedName>
</protein>
<evidence type="ECO:0000313" key="5">
    <source>
        <dbReference type="EMBL" id="GAA3378114.1"/>
    </source>
</evidence>
<dbReference type="InterPro" id="IPR017871">
    <property type="entry name" value="ABC_transporter-like_CS"/>
</dbReference>
<dbReference type="PROSITE" id="PS50893">
    <property type="entry name" value="ABC_TRANSPORTER_2"/>
    <property type="match status" value="1"/>
</dbReference>